<proteinExistence type="predicted"/>
<dbReference type="Proteomes" id="UP001230156">
    <property type="component" value="Unassembled WGS sequence"/>
</dbReference>
<keyword evidence="3" id="KW-1185">Reference proteome</keyword>
<protein>
    <submittedName>
        <fullName evidence="2">Uncharacterized protein</fullName>
    </submittedName>
</protein>
<evidence type="ECO:0000313" key="2">
    <source>
        <dbReference type="EMBL" id="MDQ7251541.1"/>
    </source>
</evidence>
<sequence>MAKSETEDANDQGGFAPPTWKQPDGKPVSCLEKIKVLNQNLEEIRGLAQDALEDAVLMGCDEVQIRAVFNAMLEGLKNPYRKPK</sequence>
<organism evidence="2 3">
    <name type="scientific">Dongia sedimenti</name>
    <dbReference type="NCBI Taxonomy" id="3064282"/>
    <lineage>
        <taxon>Bacteria</taxon>
        <taxon>Pseudomonadati</taxon>
        <taxon>Pseudomonadota</taxon>
        <taxon>Alphaproteobacteria</taxon>
        <taxon>Rhodospirillales</taxon>
        <taxon>Dongiaceae</taxon>
        <taxon>Dongia</taxon>
    </lineage>
</organism>
<evidence type="ECO:0000313" key="3">
    <source>
        <dbReference type="Proteomes" id="UP001230156"/>
    </source>
</evidence>
<name>A0ABU0YV02_9PROT</name>
<feature type="region of interest" description="Disordered" evidence="1">
    <location>
        <begin position="1"/>
        <end position="26"/>
    </location>
</feature>
<comment type="caution">
    <text evidence="2">The sequence shown here is derived from an EMBL/GenBank/DDBJ whole genome shotgun (WGS) entry which is preliminary data.</text>
</comment>
<evidence type="ECO:0000256" key="1">
    <source>
        <dbReference type="SAM" id="MobiDB-lite"/>
    </source>
</evidence>
<dbReference type="EMBL" id="JAUYVI010000013">
    <property type="protein sequence ID" value="MDQ7251541.1"/>
    <property type="molecule type" value="Genomic_DNA"/>
</dbReference>
<dbReference type="RefSeq" id="WP_379962007.1">
    <property type="nucleotide sequence ID" value="NZ_JAUYVI010000013.1"/>
</dbReference>
<accession>A0ABU0YV02</accession>
<reference evidence="3" key="1">
    <citation type="submission" date="2023-08" db="EMBL/GenBank/DDBJ databases">
        <title>Rhodospirillaceae gen. nov., a novel taxon isolated from the Yangtze River Yuezi River estuary sludge.</title>
        <authorList>
            <person name="Ruan L."/>
        </authorList>
    </citation>
    <scope>NUCLEOTIDE SEQUENCE [LARGE SCALE GENOMIC DNA]</scope>
    <source>
        <strain evidence="3">R-7</strain>
    </source>
</reference>
<gene>
    <name evidence="2" type="ORF">Q8A70_27895</name>
</gene>